<accession>A0A2T6C1N5</accession>
<evidence type="ECO:0000313" key="1">
    <source>
        <dbReference type="EMBL" id="PTX62223.1"/>
    </source>
</evidence>
<name>A0A2T6C1N5_9FLAO</name>
<dbReference type="EMBL" id="QBKT01000003">
    <property type="protein sequence ID" value="PTX62223.1"/>
    <property type="molecule type" value="Genomic_DNA"/>
</dbReference>
<keyword evidence="2" id="KW-1185">Reference proteome</keyword>
<protein>
    <submittedName>
        <fullName evidence="1">Uncharacterized protein</fullName>
    </submittedName>
</protein>
<organism evidence="1 2">
    <name type="scientific">Kordia periserrulae</name>
    <dbReference type="NCBI Taxonomy" id="701523"/>
    <lineage>
        <taxon>Bacteria</taxon>
        <taxon>Pseudomonadati</taxon>
        <taxon>Bacteroidota</taxon>
        <taxon>Flavobacteriia</taxon>
        <taxon>Flavobacteriales</taxon>
        <taxon>Flavobacteriaceae</taxon>
        <taxon>Kordia</taxon>
    </lineage>
</organism>
<comment type="caution">
    <text evidence="1">The sequence shown here is derived from an EMBL/GenBank/DDBJ whole genome shotgun (WGS) entry which is preliminary data.</text>
</comment>
<dbReference type="RefSeq" id="WP_158269107.1">
    <property type="nucleotide sequence ID" value="NZ_QBKT01000003.1"/>
</dbReference>
<gene>
    <name evidence="1" type="ORF">C8N46_103322</name>
</gene>
<proteinExistence type="predicted"/>
<dbReference type="AlphaFoldDB" id="A0A2T6C1N5"/>
<dbReference type="Proteomes" id="UP000244090">
    <property type="component" value="Unassembled WGS sequence"/>
</dbReference>
<reference evidence="1 2" key="1">
    <citation type="submission" date="2018-04" db="EMBL/GenBank/DDBJ databases">
        <title>Genomic Encyclopedia of Archaeal and Bacterial Type Strains, Phase II (KMG-II): from individual species to whole genera.</title>
        <authorList>
            <person name="Goeker M."/>
        </authorList>
    </citation>
    <scope>NUCLEOTIDE SEQUENCE [LARGE SCALE GENOMIC DNA]</scope>
    <source>
        <strain evidence="1 2">DSM 25731</strain>
    </source>
</reference>
<sequence>MKAFIIISIIVLAFGYAYFFPKNVKILGFPAEMFFGKKKNEDEEN</sequence>
<evidence type="ECO:0000313" key="2">
    <source>
        <dbReference type="Proteomes" id="UP000244090"/>
    </source>
</evidence>